<proteinExistence type="predicted"/>
<keyword evidence="4" id="KW-0810">Translation regulation</keyword>
<keyword evidence="2" id="KW-0963">Cytoplasm</keyword>
<accession>A0ABM3A7D8</accession>
<gene>
    <name evidence="9" type="primary">LOC107902661</name>
</gene>
<dbReference type="PANTHER" id="PTHR12537:SF63">
    <property type="entry name" value="PUMILIO HOMOLOG 15"/>
    <property type="match status" value="1"/>
</dbReference>
<dbReference type="PROSITE" id="PS50303">
    <property type="entry name" value="PUM_HD"/>
    <property type="match status" value="1"/>
</dbReference>
<name>A0ABM3A7D8_GOSHI</name>
<dbReference type="Pfam" id="PF00806">
    <property type="entry name" value="PUF"/>
    <property type="match status" value="6"/>
</dbReference>
<evidence type="ECO:0000256" key="5">
    <source>
        <dbReference type="ARBA" id="ARBA00022884"/>
    </source>
</evidence>
<dbReference type="InterPro" id="IPR033133">
    <property type="entry name" value="PUM-HD"/>
</dbReference>
<evidence type="ECO:0000256" key="1">
    <source>
        <dbReference type="ARBA" id="ARBA00004496"/>
    </source>
</evidence>
<evidence type="ECO:0000313" key="8">
    <source>
        <dbReference type="Proteomes" id="UP000818029"/>
    </source>
</evidence>
<feature type="repeat" description="Pumilio" evidence="6">
    <location>
        <begin position="149"/>
        <end position="185"/>
    </location>
</feature>
<dbReference type="Proteomes" id="UP000818029">
    <property type="component" value="Chromosome D05"/>
</dbReference>
<keyword evidence="3" id="KW-0677">Repeat</keyword>
<keyword evidence="8" id="KW-1185">Reference proteome</keyword>
<evidence type="ECO:0000313" key="9">
    <source>
        <dbReference type="RefSeq" id="XP_040950098.1"/>
    </source>
</evidence>
<reference evidence="8" key="1">
    <citation type="journal article" date="2020" name="Nat. Genet.">
        <title>Genomic diversifications of five Gossypium allopolyploid species and their impact on cotton improvement.</title>
        <authorList>
            <person name="Chen Z.J."/>
            <person name="Sreedasyam A."/>
            <person name="Ando A."/>
            <person name="Song Q."/>
            <person name="De Santiago L.M."/>
            <person name="Hulse-Kemp A.M."/>
            <person name="Ding M."/>
            <person name="Ye W."/>
            <person name="Kirkbride R.C."/>
            <person name="Jenkins J."/>
            <person name="Plott C."/>
            <person name="Lovell J."/>
            <person name="Lin Y.M."/>
            <person name="Vaughn R."/>
            <person name="Liu B."/>
            <person name="Simpson S."/>
            <person name="Scheffler B.E."/>
            <person name="Wen L."/>
            <person name="Saski C.A."/>
            <person name="Grover C.E."/>
            <person name="Hu G."/>
            <person name="Conover J.L."/>
            <person name="Carlson J.W."/>
            <person name="Shu S."/>
            <person name="Boston L.B."/>
            <person name="Williams M."/>
            <person name="Peterson D.G."/>
            <person name="McGee K."/>
            <person name="Jones D.C."/>
            <person name="Wendel J.F."/>
            <person name="Stelly D.M."/>
            <person name="Grimwood J."/>
            <person name="Schmutz J."/>
        </authorList>
    </citation>
    <scope>NUCLEOTIDE SEQUENCE [LARGE SCALE GENOMIC DNA]</scope>
    <source>
        <strain evidence="8">cv. TM-1</strain>
    </source>
</reference>
<feature type="domain" description="PUM-HD" evidence="7">
    <location>
        <begin position="1"/>
        <end position="248"/>
    </location>
</feature>
<evidence type="ECO:0000259" key="7">
    <source>
        <dbReference type="PROSITE" id="PS50303"/>
    </source>
</evidence>
<dbReference type="InterPro" id="IPR001313">
    <property type="entry name" value="Pumilio_RNA-bd_rpt"/>
</dbReference>
<dbReference type="SUPFAM" id="SSF48371">
    <property type="entry name" value="ARM repeat"/>
    <property type="match status" value="1"/>
</dbReference>
<dbReference type="Gene3D" id="1.25.10.10">
    <property type="entry name" value="Leucine-rich Repeat Variant"/>
    <property type="match status" value="1"/>
</dbReference>
<dbReference type="SMART" id="SM00025">
    <property type="entry name" value="Pumilio"/>
    <property type="match status" value="6"/>
</dbReference>
<sequence length="252" mass="28628">MVIKNRFRLVEICLNLHGARAVQKLLEKLTTQQQISLFMSALSPGAVALSKDLNGHRVIQYCLKNFSDEDNKYFLNVVANNCYQIALDKCGCCALKHCLDHSNGEARAHLFQEIIANALNLAKDQYGNYVVQHILELKETQTTESLLRQLQGNYASLSCNRYGSNVVERCLLESQEPLTTRIIVELLRSPIVSTLLLDPFGNYVIQSALSVSKGFVFDALLNLVQDHYPIMRSHSYGKWVLAWFSRRKQLHI</sequence>
<evidence type="ECO:0000256" key="6">
    <source>
        <dbReference type="PROSITE-ProRule" id="PRU00317"/>
    </source>
</evidence>
<protein>
    <submittedName>
        <fullName evidence="9">Pumilio homolog 15</fullName>
    </submittedName>
</protein>
<dbReference type="InterPro" id="IPR011989">
    <property type="entry name" value="ARM-like"/>
</dbReference>
<feature type="repeat" description="Pumilio" evidence="6">
    <location>
        <begin position="1"/>
        <end position="40"/>
    </location>
</feature>
<feature type="repeat" description="Pumilio" evidence="6">
    <location>
        <begin position="41"/>
        <end position="76"/>
    </location>
</feature>
<comment type="subcellular location">
    <subcellularLocation>
        <location evidence="1">Cytoplasm</location>
    </subcellularLocation>
</comment>
<dbReference type="InterPro" id="IPR016024">
    <property type="entry name" value="ARM-type_fold"/>
</dbReference>
<keyword evidence="5" id="KW-0694">RNA-binding</keyword>
<dbReference type="PANTHER" id="PTHR12537">
    <property type="entry name" value="RNA BINDING PROTEIN PUMILIO-RELATED"/>
    <property type="match status" value="1"/>
</dbReference>
<dbReference type="GeneID" id="107902661"/>
<evidence type="ECO:0000256" key="3">
    <source>
        <dbReference type="ARBA" id="ARBA00022737"/>
    </source>
</evidence>
<reference evidence="9" key="2">
    <citation type="submission" date="2025-08" db="UniProtKB">
        <authorList>
            <consortium name="RefSeq"/>
        </authorList>
    </citation>
    <scope>IDENTIFICATION</scope>
</reference>
<dbReference type="RefSeq" id="XP_040950098.1">
    <property type="nucleotide sequence ID" value="XM_041094164.1"/>
</dbReference>
<evidence type="ECO:0000256" key="4">
    <source>
        <dbReference type="ARBA" id="ARBA00022845"/>
    </source>
</evidence>
<dbReference type="PROSITE" id="PS50302">
    <property type="entry name" value="PUM"/>
    <property type="match status" value="4"/>
</dbReference>
<feature type="repeat" description="Pumilio" evidence="6">
    <location>
        <begin position="113"/>
        <end position="148"/>
    </location>
</feature>
<organism evidence="8 9">
    <name type="scientific">Gossypium hirsutum</name>
    <name type="common">Upland cotton</name>
    <name type="synonym">Gossypium mexicanum</name>
    <dbReference type="NCBI Taxonomy" id="3635"/>
    <lineage>
        <taxon>Eukaryota</taxon>
        <taxon>Viridiplantae</taxon>
        <taxon>Streptophyta</taxon>
        <taxon>Embryophyta</taxon>
        <taxon>Tracheophyta</taxon>
        <taxon>Spermatophyta</taxon>
        <taxon>Magnoliopsida</taxon>
        <taxon>eudicotyledons</taxon>
        <taxon>Gunneridae</taxon>
        <taxon>Pentapetalae</taxon>
        <taxon>rosids</taxon>
        <taxon>malvids</taxon>
        <taxon>Malvales</taxon>
        <taxon>Malvaceae</taxon>
        <taxon>Malvoideae</taxon>
        <taxon>Gossypium</taxon>
    </lineage>
</organism>
<evidence type="ECO:0000256" key="2">
    <source>
        <dbReference type="ARBA" id="ARBA00022490"/>
    </source>
</evidence>